<accession>A0A317T5Y7</accession>
<gene>
    <name evidence="5" type="ORF">CR164_07450</name>
</gene>
<protein>
    <recommendedName>
        <fullName evidence="2">Uridine phosphorylase</fullName>
        <ecNumber evidence="1">2.4.2.3</ecNumber>
    </recommendedName>
</protein>
<evidence type="ECO:0000313" key="5">
    <source>
        <dbReference type="EMBL" id="PWW82159.1"/>
    </source>
</evidence>
<comment type="catalytic activity">
    <reaction evidence="3">
        <text>uridine + phosphate = alpha-D-ribose 1-phosphate + uracil</text>
        <dbReference type="Rhea" id="RHEA:24388"/>
        <dbReference type="ChEBI" id="CHEBI:16704"/>
        <dbReference type="ChEBI" id="CHEBI:17568"/>
        <dbReference type="ChEBI" id="CHEBI:43474"/>
        <dbReference type="ChEBI" id="CHEBI:57720"/>
        <dbReference type="EC" id="2.4.2.3"/>
    </reaction>
</comment>
<dbReference type="GO" id="GO:0005829">
    <property type="term" value="C:cytosol"/>
    <property type="evidence" value="ECO:0007669"/>
    <property type="project" value="TreeGrafter"/>
</dbReference>
<evidence type="ECO:0000256" key="1">
    <source>
        <dbReference type="ARBA" id="ARBA00011888"/>
    </source>
</evidence>
<keyword evidence="6" id="KW-1185">Reference proteome</keyword>
<dbReference type="SUPFAM" id="SSF53167">
    <property type="entry name" value="Purine and uridine phosphorylases"/>
    <property type="match status" value="1"/>
</dbReference>
<dbReference type="AlphaFoldDB" id="A0A317T5Y7"/>
<reference evidence="6" key="1">
    <citation type="submission" date="2017-10" db="EMBL/GenBank/DDBJ databases">
        <authorList>
            <person name="Gaisin V.A."/>
            <person name="Rysina M.S."/>
            <person name="Grouzdev D.S."/>
        </authorList>
    </citation>
    <scope>NUCLEOTIDE SEQUENCE [LARGE SCALE GENOMIC DNA]</scope>
    <source>
        <strain evidence="6">V1</strain>
    </source>
</reference>
<dbReference type="GO" id="GO:0009116">
    <property type="term" value="P:nucleoside metabolic process"/>
    <property type="evidence" value="ECO:0007669"/>
    <property type="project" value="InterPro"/>
</dbReference>
<evidence type="ECO:0000256" key="3">
    <source>
        <dbReference type="ARBA" id="ARBA00048447"/>
    </source>
</evidence>
<organism evidence="5 6">
    <name type="scientific">Prosthecochloris marina</name>
    <dbReference type="NCBI Taxonomy" id="2017681"/>
    <lineage>
        <taxon>Bacteria</taxon>
        <taxon>Pseudomonadati</taxon>
        <taxon>Chlorobiota</taxon>
        <taxon>Chlorobiia</taxon>
        <taxon>Chlorobiales</taxon>
        <taxon>Chlorobiaceae</taxon>
        <taxon>Prosthecochloris</taxon>
    </lineage>
</organism>
<dbReference type="Gene3D" id="3.40.50.1580">
    <property type="entry name" value="Nucleoside phosphorylase domain"/>
    <property type="match status" value="1"/>
</dbReference>
<name>A0A317T5Y7_9CHLB</name>
<dbReference type="InterPro" id="IPR035994">
    <property type="entry name" value="Nucleoside_phosphorylase_sf"/>
</dbReference>
<proteinExistence type="predicted"/>
<dbReference type="EMBL" id="PDNZ01000004">
    <property type="protein sequence ID" value="PWW82159.1"/>
    <property type="molecule type" value="Genomic_DNA"/>
</dbReference>
<dbReference type="Pfam" id="PF01048">
    <property type="entry name" value="PNP_UDP_1"/>
    <property type="match status" value="1"/>
</dbReference>
<dbReference type="Proteomes" id="UP000246278">
    <property type="component" value="Unassembled WGS sequence"/>
</dbReference>
<sequence length="258" mass="28420">MSVPDSSITTAQRYIDFLLSREKSLELPVIPRHCVISYVPDVIGQMKALHSHRTLTLGVTNPMQLYFFTPEDGRSFAMARGMHGAPMAAVQLEELIALGCEEFLVIGPAGHPTAKLLPDMQLGELLLATRAMIFEGTSPHYGRSGHSLPAAGSVERLKITLQDLGLLFRQGTVATTDALYRETEMFINELLEQQVLAIEMELSALCTVAECRGKNLAGLVFISDLVRTDGSWDIAPSTKVYYNVVRHLTNAVRGYVEQ</sequence>
<dbReference type="EC" id="2.4.2.3" evidence="1"/>
<dbReference type="OrthoDB" id="9782889at2"/>
<dbReference type="InterPro" id="IPR000845">
    <property type="entry name" value="Nucleoside_phosphorylase_d"/>
</dbReference>
<comment type="caution">
    <text evidence="5">The sequence shown here is derived from an EMBL/GenBank/DDBJ whole genome shotgun (WGS) entry which is preliminary data.</text>
</comment>
<dbReference type="GO" id="GO:0004850">
    <property type="term" value="F:uridine phosphorylase activity"/>
    <property type="evidence" value="ECO:0007669"/>
    <property type="project" value="UniProtKB-EC"/>
</dbReference>
<dbReference type="PANTHER" id="PTHR43691:SF11">
    <property type="entry name" value="FI09636P-RELATED"/>
    <property type="match status" value="1"/>
</dbReference>
<evidence type="ECO:0000313" key="6">
    <source>
        <dbReference type="Proteomes" id="UP000246278"/>
    </source>
</evidence>
<dbReference type="PANTHER" id="PTHR43691">
    <property type="entry name" value="URIDINE PHOSPHORYLASE"/>
    <property type="match status" value="1"/>
</dbReference>
<evidence type="ECO:0000256" key="2">
    <source>
        <dbReference type="ARBA" id="ARBA00021980"/>
    </source>
</evidence>
<dbReference type="RefSeq" id="WP_110023293.1">
    <property type="nucleotide sequence ID" value="NZ_PDNZ01000004.1"/>
</dbReference>
<evidence type="ECO:0000259" key="4">
    <source>
        <dbReference type="Pfam" id="PF01048"/>
    </source>
</evidence>
<feature type="domain" description="Nucleoside phosphorylase" evidence="4">
    <location>
        <begin position="44"/>
        <end position="256"/>
    </location>
</feature>